<protein>
    <recommendedName>
        <fullName evidence="10">tRNA-dihydrouridine(16/17) synthase [NAD(P)(+)]</fullName>
        <ecNumber evidence="10">1.3.1.88</ecNumber>
    </recommendedName>
</protein>
<evidence type="ECO:0000256" key="13">
    <source>
        <dbReference type="ARBA" id="ARBA00048342"/>
    </source>
</evidence>
<keyword evidence="7" id="KW-0560">Oxidoreductase</keyword>
<keyword evidence="3" id="KW-0288">FMN</keyword>
<dbReference type="GO" id="GO:0050660">
    <property type="term" value="F:flavin adenine dinucleotide binding"/>
    <property type="evidence" value="ECO:0007669"/>
    <property type="project" value="InterPro"/>
</dbReference>
<feature type="domain" description="DUS-like FMN-binding" evidence="18">
    <location>
        <begin position="55"/>
        <end position="376"/>
    </location>
</feature>
<keyword evidence="6" id="KW-0521">NADP</keyword>
<evidence type="ECO:0000256" key="16">
    <source>
        <dbReference type="ARBA" id="ARBA00049467"/>
    </source>
</evidence>
<keyword evidence="20" id="KW-1185">Reference proteome</keyword>
<comment type="catalytic activity">
    <reaction evidence="15">
        <text>a 5,6-dihydrouridine in mRNA + NADP(+) = a uridine in mRNA + NADPH + H(+)</text>
        <dbReference type="Rhea" id="RHEA:69855"/>
        <dbReference type="Rhea" id="RHEA-COMP:14658"/>
        <dbReference type="Rhea" id="RHEA-COMP:17789"/>
        <dbReference type="ChEBI" id="CHEBI:15378"/>
        <dbReference type="ChEBI" id="CHEBI:57783"/>
        <dbReference type="ChEBI" id="CHEBI:58349"/>
        <dbReference type="ChEBI" id="CHEBI:65315"/>
        <dbReference type="ChEBI" id="CHEBI:74443"/>
    </reaction>
    <physiologicalReaction direction="right-to-left" evidence="15">
        <dbReference type="Rhea" id="RHEA:69857"/>
    </physiologicalReaction>
</comment>
<comment type="catalytic activity">
    <reaction evidence="12">
        <text>5,6-dihydrouridine(16) in tRNA + NADP(+) = uridine(16) in tRNA + NADPH + H(+)</text>
        <dbReference type="Rhea" id="RHEA:53376"/>
        <dbReference type="Rhea" id="RHEA-COMP:13543"/>
        <dbReference type="Rhea" id="RHEA-COMP:13544"/>
        <dbReference type="ChEBI" id="CHEBI:15378"/>
        <dbReference type="ChEBI" id="CHEBI:57783"/>
        <dbReference type="ChEBI" id="CHEBI:58349"/>
        <dbReference type="ChEBI" id="CHEBI:65315"/>
        <dbReference type="ChEBI" id="CHEBI:74443"/>
        <dbReference type="EC" id="1.3.1.88"/>
    </reaction>
    <physiologicalReaction direction="right-to-left" evidence="12">
        <dbReference type="Rhea" id="RHEA:53378"/>
    </physiologicalReaction>
</comment>
<evidence type="ECO:0000256" key="10">
    <source>
        <dbReference type="ARBA" id="ARBA00038890"/>
    </source>
</evidence>
<name>A0AAX4JKQ6_9TREE</name>
<evidence type="ECO:0000256" key="17">
    <source>
        <dbReference type="SAM" id="MobiDB-lite"/>
    </source>
</evidence>
<dbReference type="EMBL" id="CP144098">
    <property type="protein sequence ID" value="WWC85448.1"/>
    <property type="molecule type" value="Genomic_DNA"/>
</dbReference>
<evidence type="ECO:0000256" key="5">
    <source>
        <dbReference type="ARBA" id="ARBA00022694"/>
    </source>
</evidence>
<evidence type="ECO:0000256" key="2">
    <source>
        <dbReference type="ARBA" id="ARBA00022630"/>
    </source>
</evidence>
<evidence type="ECO:0000256" key="15">
    <source>
        <dbReference type="ARBA" id="ARBA00049447"/>
    </source>
</evidence>
<evidence type="ECO:0000256" key="1">
    <source>
        <dbReference type="ARBA" id="ARBA00001917"/>
    </source>
</evidence>
<evidence type="ECO:0000256" key="6">
    <source>
        <dbReference type="ARBA" id="ARBA00022857"/>
    </source>
</evidence>
<comment type="similarity">
    <text evidence="9">Belongs to the Dus family. Dus1 subfamily.</text>
</comment>
<evidence type="ECO:0000256" key="8">
    <source>
        <dbReference type="ARBA" id="ARBA00023027"/>
    </source>
</evidence>
<dbReference type="AlphaFoldDB" id="A0AAX4JKQ6"/>
<dbReference type="CDD" id="cd02801">
    <property type="entry name" value="DUS_like_FMN"/>
    <property type="match status" value="1"/>
</dbReference>
<comment type="catalytic activity">
    <reaction evidence="16">
        <text>5,6-dihydrouridine(17) in tRNA + NADP(+) = uridine(17) in tRNA + NADPH + H(+)</text>
        <dbReference type="Rhea" id="RHEA:53368"/>
        <dbReference type="Rhea" id="RHEA-COMP:13541"/>
        <dbReference type="Rhea" id="RHEA-COMP:13542"/>
        <dbReference type="ChEBI" id="CHEBI:15378"/>
        <dbReference type="ChEBI" id="CHEBI:57783"/>
        <dbReference type="ChEBI" id="CHEBI:58349"/>
        <dbReference type="ChEBI" id="CHEBI:65315"/>
        <dbReference type="ChEBI" id="CHEBI:74443"/>
        <dbReference type="EC" id="1.3.1.88"/>
    </reaction>
    <physiologicalReaction direction="right-to-left" evidence="16">
        <dbReference type="Rhea" id="RHEA:53370"/>
    </physiologicalReaction>
</comment>
<proteinExistence type="inferred from homology"/>
<evidence type="ECO:0000256" key="12">
    <source>
        <dbReference type="ARBA" id="ARBA00047652"/>
    </source>
</evidence>
<dbReference type="PANTHER" id="PTHR11082">
    <property type="entry name" value="TRNA-DIHYDROURIDINE SYNTHASE"/>
    <property type="match status" value="1"/>
</dbReference>
<organism evidence="19 20">
    <name type="scientific">Kwoniella dendrophila CBS 6074</name>
    <dbReference type="NCBI Taxonomy" id="1295534"/>
    <lineage>
        <taxon>Eukaryota</taxon>
        <taxon>Fungi</taxon>
        <taxon>Dikarya</taxon>
        <taxon>Basidiomycota</taxon>
        <taxon>Agaricomycotina</taxon>
        <taxon>Tremellomycetes</taxon>
        <taxon>Tremellales</taxon>
        <taxon>Cryptococcaceae</taxon>
        <taxon>Kwoniella</taxon>
    </lineage>
</organism>
<dbReference type="Gene3D" id="3.20.20.70">
    <property type="entry name" value="Aldolase class I"/>
    <property type="match status" value="1"/>
</dbReference>
<gene>
    <name evidence="19" type="ORF">L201_000311</name>
</gene>
<sequence>MTIEPMTQGSSSASTSAAQEEVFHQYTINQDNVPVHNKLGGYEFYKSIGSPKYVVAPMVDQSELAWRLLSKSPLPPSMAGPSTTISTPTGKSIIRYPGGTHVSYTPMIHAKVFLEAKPGNDKRGDGQFNLTYDEEGGEGTVAGIEGGDRPVIAQFCANDPEILLAAAKKLEHRVDAVDINFGCPQGIARRGHYGSFLQDEWDLVYKLINTLHMNLKVPVTAKFRIFPSVEKTIAYAKMIEAAGAQIMTCHGRTREMKGQFTGLADWEMIKKVKESVSVPVFANGNILYYEDVERCLEVTGCDGVMTAEGNLSNPAIFLPPTHPHFHPPMTVLANRYLDIVEALKSPTSSSAVKAHMFRLLKPVLDTNEEFRVKIAQTPVKEGMVELRALIKEIEDVCEPVMKEAGLSFKPAPIDPNTGYRPLPLFCAQPQIRAKPVSTEIGGTEEFVTRPSSPSSSGLAINETPSNPIAPASSIAGTVLFSRSARHEIKNNERCIDETCTGVAATRCPTRACIIHCRITRAIENGLTEDEAKDEFQKNGLVGIGCDAHEEKEKLRKERLNRKRKNKSDAKERAKQRKRDDKLNAKKQSEDESEGEISKRPPS</sequence>
<comment type="catalytic activity">
    <reaction evidence="11">
        <text>5,6-dihydrouridine(17) in tRNA + NAD(+) = uridine(17) in tRNA + NADH + H(+)</text>
        <dbReference type="Rhea" id="RHEA:53372"/>
        <dbReference type="Rhea" id="RHEA-COMP:13541"/>
        <dbReference type="Rhea" id="RHEA-COMP:13542"/>
        <dbReference type="ChEBI" id="CHEBI:15378"/>
        <dbReference type="ChEBI" id="CHEBI:57540"/>
        <dbReference type="ChEBI" id="CHEBI:57945"/>
        <dbReference type="ChEBI" id="CHEBI:65315"/>
        <dbReference type="ChEBI" id="CHEBI:74443"/>
        <dbReference type="EC" id="1.3.1.88"/>
    </reaction>
    <physiologicalReaction direction="right-to-left" evidence="11">
        <dbReference type="Rhea" id="RHEA:53374"/>
    </physiologicalReaction>
</comment>
<keyword evidence="8" id="KW-0520">NAD</keyword>
<evidence type="ECO:0000313" key="20">
    <source>
        <dbReference type="Proteomes" id="UP001355207"/>
    </source>
</evidence>
<evidence type="ECO:0000256" key="14">
    <source>
        <dbReference type="ARBA" id="ARBA00048934"/>
    </source>
</evidence>
<dbReference type="EC" id="1.3.1.88" evidence="10"/>
<keyword evidence="4" id="KW-0507">mRNA processing</keyword>
<accession>A0AAX4JKQ6</accession>
<dbReference type="InterPro" id="IPR018517">
    <property type="entry name" value="tRNA_hU_synthase_CS"/>
</dbReference>
<dbReference type="GO" id="GO:0017150">
    <property type="term" value="F:tRNA dihydrouridine synthase activity"/>
    <property type="evidence" value="ECO:0007669"/>
    <property type="project" value="InterPro"/>
</dbReference>
<evidence type="ECO:0000259" key="18">
    <source>
        <dbReference type="Pfam" id="PF01207"/>
    </source>
</evidence>
<dbReference type="GeneID" id="91090983"/>
<dbReference type="GO" id="GO:0006397">
    <property type="term" value="P:mRNA processing"/>
    <property type="evidence" value="ECO:0007669"/>
    <property type="project" value="UniProtKB-KW"/>
</dbReference>
<evidence type="ECO:0000256" key="4">
    <source>
        <dbReference type="ARBA" id="ARBA00022664"/>
    </source>
</evidence>
<evidence type="ECO:0000256" key="7">
    <source>
        <dbReference type="ARBA" id="ARBA00023002"/>
    </source>
</evidence>
<dbReference type="RefSeq" id="XP_066072211.1">
    <property type="nucleotide sequence ID" value="XM_066216114.1"/>
</dbReference>
<dbReference type="InterPro" id="IPR035587">
    <property type="entry name" value="DUS-like_FMN-bd"/>
</dbReference>
<evidence type="ECO:0000256" key="9">
    <source>
        <dbReference type="ARBA" id="ARBA00038313"/>
    </source>
</evidence>
<reference evidence="19 20" key="1">
    <citation type="submission" date="2024-01" db="EMBL/GenBank/DDBJ databases">
        <title>Comparative genomics of Cryptococcus and Kwoniella reveals pathogenesis evolution and contrasting modes of karyotype evolution via chromosome fusion or intercentromeric recombination.</title>
        <authorList>
            <person name="Coelho M.A."/>
            <person name="David-Palma M."/>
            <person name="Shea T."/>
            <person name="Bowers K."/>
            <person name="McGinley-Smith S."/>
            <person name="Mohammad A.W."/>
            <person name="Gnirke A."/>
            <person name="Yurkov A.M."/>
            <person name="Nowrousian M."/>
            <person name="Sun S."/>
            <person name="Cuomo C.A."/>
            <person name="Heitman J."/>
        </authorList>
    </citation>
    <scope>NUCLEOTIDE SEQUENCE [LARGE SCALE GENOMIC DNA]</scope>
    <source>
        <strain evidence="19 20">CBS 6074</strain>
    </source>
</reference>
<evidence type="ECO:0000256" key="11">
    <source>
        <dbReference type="ARBA" id="ARBA00047287"/>
    </source>
</evidence>
<keyword evidence="2" id="KW-0285">Flavoprotein</keyword>
<feature type="compositionally biased region" description="Basic and acidic residues" evidence="17">
    <location>
        <begin position="566"/>
        <end position="602"/>
    </location>
</feature>
<keyword evidence="5" id="KW-0819">tRNA processing</keyword>
<dbReference type="Proteomes" id="UP001355207">
    <property type="component" value="Chromosome 1"/>
</dbReference>
<dbReference type="PROSITE" id="PS01136">
    <property type="entry name" value="UPF0034"/>
    <property type="match status" value="1"/>
</dbReference>
<feature type="region of interest" description="Disordered" evidence="17">
    <location>
        <begin position="551"/>
        <end position="602"/>
    </location>
</feature>
<comment type="catalytic activity">
    <reaction evidence="14">
        <text>5,6-dihydrouridine(16) in tRNA + NAD(+) = uridine(16) in tRNA + NADH + H(+)</text>
        <dbReference type="Rhea" id="RHEA:53380"/>
        <dbReference type="Rhea" id="RHEA-COMP:13543"/>
        <dbReference type="Rhea" id="RHEA-COMP:13544"/>
        <dbReference type="ChEBI" id="CHEBI:15378"/>
        <dbReference type="ChEBI" id="CHEBI:57540"/>
        <dbReference type="ChEBI" id="CHEBI:57945"/>
        <dbReference type="ChEBI" id="CHEBI:65315"/>
        <dbReference type="ChEBI" id="CHEBI:74443"/>
        <dbReference type="EC" id="1.3.1.88"/>
    </reaction>
    <physiologicalReaction direction="right-to-left" evidence="14">
        <dbReference type="Rhea" id="RHEA:53382"/>
    </physiologicalReaction>
</comment>
<comment type="cofactor">
    <cofactor evidence="1">
        <name>FMN</name>
        <dbReference type="ChEBI" id="CHEBI:58210"/>
    </cofactor>
</comment>
<dbReference type="PANTHER" id="PTHR11082:SF5">
    <property type="entry name" value="TRNA-DIHYDROURIDINE(16_17) SYNTHASE [NAD(P)(+)]-LIKE"/>
    <property type="match status" value="1"/>
</dbReference>
<dbReference type="Pfam" id="PF01207">
    <property type="entry name" value="Dus"/>
    <property type="match status" value="1"/>
</dbReference>
<evidence type="ECO:0000256" key="3">
    <source>
        <dbReference type="ARBA" id="ARBA00022643"/>
    </source>
</evidence>
<comment type="catalytic activity">
    <reaction evidence="13">
        <text>a 5,6-dihydrouridine in mRNA + NAD(+) = a uridine in mRNA + NADH + H(+)</text>
        <dbReference type="Rhea" id="RHEA:69851"/>
        <dbReference type="Rhea" id="RHEA-COMP:14658"/>
        <dbReference type="Rhea" id="RHEA-COMP:17789"/>
        <dbReference type="ChEBI" id="CHEBI:15378"/>
        <dbReference type="ChEBI" id="CHEBI:57540"/>
        <dbReference type="ChEBI" id="CHEBI:57945"/>
        <dbReference type="ChEBI" id="CHEBI:65315"/>
        <dbReference type="ChEBI" id="CHEBI:74443"/>
    </reaction>
    <physiologicalReaction direction="right-to-left" evidence="13">
        <dbReference type="Rhea" id="RHEA:69853"/>
    </physiologicalReaction>
</comment>
<dbReference type="SUPFAM" id="SSF51395">
    <property type="entry name" value="FMN-linked oxidoreductases"/>
    <property type="match status" value="1"/>
</dbReference>
<evidence type="ECO:0000313" key="19">
    <source>
        <dbReference type="EMBL" id="WWC85448.1"/>
    </source>
</evidence>
<dbReference type="InterPro" id="IPR013785">
    <property type="entry name" value="Aldolase_TIM"/>
</dbReference>